<proteinExistence type="predicted"/>
<dbReference type="InterPro" id="IPR036514">
    <property type="entry name" value="SGNH_hydro_sf"/>
</dbReference>
<dbReference type="AlphaFoldDB" id="A0A642KUH7"/>
<dbReference type="GO" id="GO:0016788">
    <property type="term" value="F:hydrolase activity, acting on ester bonds"/>
    <property type="evidence" value="ECO:0007669"/>
    <property type="project" value="UniProtKB-ARBA"/>
</dbReference>
<feature type="chain" id="PRO_5033032333" evidence="1">
    <location>
        <begin position="24"/>
        <end position="257"/>
    </location>
</feature>
<comment type="caution">
    <text evidence="2">The sequence shown here is derived from an EMBL/GenBank/DDBJ whole genome shotgun (WGS) entry which is preliminary data.</text>
</comment>
<keyword evidence="1" id="KW-0732">Signal</keyword>
<feature type="signal peptide" evidence="1">
    <location>
        <begin position="1"/>
        <end position="23"/>
    </location>
</feature>
<gene>
    <name evidence="2" type="ORF">F2Z29_08005</name>
</gene>
<accession>A0A642KUH7</accession>
<protein>
    <submittedName>
        <fullName evidence="2">Lipase</fullName>
    </submittedName>
</protein>
<dbReference type="SUPFAM" id="SSF52266">
    <property type="entry name" value="SGNH hydrolase"/>
    <property type="match status" value="1"/>
</dbReference>
<evidence type="ECO:0000313" key="3">
    <source>
        <dbReference type="Proteomes" id="UP000436803"/>
    </source>
</evidence>
<sequence length="257" mass="29742">MIKSILIALCTVLLCWNSIPAEAQTPQDSVRFIGYLPVRHTDPTKWITRYQSEIDRYQTENQMLKDTSCDVLFLGSSSINLWDNIYRDMAPLKILRRSYGGAALRDMLYNYDVIARGYHPRCIVIYVENDLAGTPEDLTVGETFDFFRLLTNRLQRDYPDIPIFILSYKPSLARKEMIPKHEIINALLQEYASKRGGLTYIDVASCLYDNNGKLRKDIFKQDGLHMNQNGYDLWTAILKPKLQEAVQQSKETQDSNR</sequence>
<dbReference type="Gene3D" id="3.40.50.1110">
    <property type="entry name" value="SGNH hydrolase"/>
    <property type="match status" value="1"/>
</dbReference>
<evidence type="ECO:0000313" key="2">
    <source>
        <dbReference type="EMBL" id="KAA5175354.1"/>
    </source>
</evidence>
<dbReference type="EMBL" id="VWAW01000005">
    <property type="protein sequence ID" value="KAA5175354.1"/>
    <property type="molecule type" value="Genomic_DNA"/>
</dbReference>
<organism evidence="2 3">
    <name type="scientific">Bacteroides fragilis</name>
    <dbReference type="NCBI Taxonomy" id="817"/>
    <lineage>
        <taxon>Bacteria</taxon>
        <taxon>Pseudomonadati</taxon>
        <taxon>Bacteroidota</taxon>
        <taxon>Bacteroidia</taxon>
        <taxon>Bacteroidales</taxon>
        <taxon>Bacteroidaceae</taxon>
        <taxon>Bacteroides</taxon>
    </lineage>
</organism>
<reference evidence="2 3" key="1">
    <citation type="journal article" date="2019" name="Nat. Med.">
        <title>A library of human gut bacterial isolates paired with longitudinal multiomics data enables mechanistic microbiome research.</title>
        <authorList>
            <person name="Poyet M."/>
            <person name="Groussin M."/>
            <person name="Gibbons S.M."/>
            <person name="Avila-Pacheco J."/>
            <person name="Jiang X."/>
            <person name="Kearney S.M."/>
            <person name="Perrotta A.R."/>
            <person name="Berdy B."/>
            <person name="Zhao S."/>
            <person name="Lieberman T.D."/>
            <person name="Swanson P.K."/>
            <person name="Smith M."/>
            <person name="Roesemann S."/>
            <person name="Alexander J.E."/>
            <person name="Rich S.A."/>
            <person name="Livny J."/>
            <person name="Vlamakis H."/>
            <person name="Clish C."/>
            <person name="Bullock K."/>
            <person name="Deik A."/>
            <person name="Scott J."/>
            <person name="Pierce K.A."/>
            <person name="Xavier R.J."/>
            <person name="Alm E.J."/>
        </authorList>
    </citation>
    <scope>NUCLEOTIDE SEQUENCE [LARGE SCALE GENOMIC DNA]</scope>
    <source>
        <strain evidence="2 3">BIOML-A7</strain>
    </source>
</reference>
<name>A0A642KUH7_BACFG</name>
<evidence type="ECO:0000256" key="1">
    <source>
        <dbReference type="SAM" id="SignalP"/>
    </source>
</evidence>
<dbReference type="Proteomes" id="UP000436803">
    <property type="component" value="Unassembled WGS sequence"/>
</dbReference>
<dbReference type="CDD" id="cd04502">
    <property type="entry name" value="SGNH_hydrolase_like_7"/>
    <property type="match status" value="1"/>
</dbReference>